<dbReference type="AlphaFoldDB" id="V2TVB4"/>
<accession>V2TVB4</accession>
<dbReference type="HOGENOM" id="CLU_353261_0_0_6"/>
<dbReference type="STRING" id="1392540.P256_00682"/>
<dbReference type="RefSeq" id="WP_023272276.1">
    <property type="nucleotide sequence ID" value="NZ_KI530712.1"/>
</dbReference>
<dbReference type="PATRIC" id="fig|1392540.3.peg.663"/>
<reference evidence="1 2" key="1">
    <citation type="submission" date="2013-10" db="EMBL/GenBank/DDBJ databases">
        <title>The Genome Sequence of Acinetobacter nectaris CIP 110549.</title>
        <authorList>
            <consortium name="The Broad Institute Genomics Platform"/>
            <consortium name="The Broad Institute Genome Sequencing Center for Infectious Disease"/>
            <person name="Cerqueira G."/>
            <person name="Feldgarden M."/>
            <person name="Courvalin P."/>
            <person name="Grillot-Courvalin C."/>
            <person name="Clermont D."/>
            <person name="Rocha E."/>
            <person name="Yoon E.-J."/>
            <person name="Nemec A."/>
            <person name="Young S.K."/>
            <person name="Zeng Q."/>
            <person name="Gargeya S."/>
            <person name="Fitzgerald M."/>
            <person name="Abouelleil A."/>
            <person name="Alvarado L."/>
            <person name="Berlin A.M."/>
            <person name="Chapman S.B."/>
            <person name="Gainer-Dewar J."/>
            <person name="Goldberg J."/>
            <person name="Gnerre S."/>
            <person name="Griggs A."/>
            <person name="Gujja S."/>
            <person name="Hansen M."/>
            <person name="Howarth C."/>
            <person name="Imamovic A."/>
            <person name="Ireland A."/>
            <person name="Larimer J."/>
            <person name="McCowan C."/>
            <person name="Murphy C."/>
            <person name="Pearson M."/>
            <person name="Poon T.W."/>
            <person name="Priest M."/>
            <person name="Roberts A."/>
            <person name="Saif S."/>
            <person name="Shea T."/>
            <person name="Sykes S."/>
            <person name="Wortman J."/>
            <person name="Nusbaum C."/>
            <person name="Birren B."/>
        </authorList>
    </citation>
    <scope>NUCLEOTIDE SEQUENCE [LARGE SCALE GENOMIC DNA]</scope>
    <source>
        <strain evidence="1 2">CIP 110549</strain>
    </source>
</reference>
<protein>
    <recommendedName>
        <fullName evidence="3">Pectate lyase superfamily protein domain-containing protein</fullName>
    </recommendedName>
</protein>
<organism evidence="1 2">
    <name type="scientific">Acinetobacter nectaris CIP 110549</name>
    <dbReference type="NCBI Taxonomy" id="1392540"/>
    <lineage>
        <taxon>Bacteria</taxon>
        <taxon>Pseudomonadati</taxon>
        <taxon>Pseudomonadota</taxon>
        <taxon>Gammaproteobacteria</taxon>
        <taxon>Moraxellales</taxon>
        <taxon>Moraxellaceae</taxon>
        <taxon>Acinetobacter</taxon>
    </lineage>
</organism>
<dbReference type="Gene3D" id="2.160.20.10">
    <property type="entry name" value="Single-stranded right-handed beta-helix, Pectin lyase-like"/>
    <property type="match status" value="1"/>
</dbReference>
<dbReference type="Proteomes" id="UP000023785">
    <property type="component" value="Unassembled WGS sequence"/>
</dbReference>
<dbReference type="SUPFAM" id="SSF51126">
    <property type="entry name" value="Pectin lyase-like"/>
    <property type="match status" value="1"/>
</dbReference>
<dbReference type="OrthoDB" id="6713608at2"/>
<sequence length="795" mass="87668">MATNWNTILSNTKNLNDVLAILRKILGQTDKLSELDIDGILANIDSQVNQATSNFDSKQVDALNQLKETLEVAKAAGAGANGWITDIVATKITDAQTQDLFNQKGVTTVESVADLAGLDAWEGRTVSVKGYYKPTSSLPTYRGGGTFTYRSALSNQNDNVTIINGWALHLDSHNTINAYQAGAYGDGVTDDQPYIERCLQAIYKLGFGEVQLTNGKFLVNRQMASSYNKSYPSIIELASNMNFMVDKTATLIVGSNFDYNKPNAPHLILFGLHSDANKTWVGGGSDVEATAVDNVSIYGGGTIDFTQSGNMGTTAYQTRYALLMVRSSNILIDGLTFVGNATNGDLTNAIGNLTNKIYGDNVVVSNCTFKNLVCNSTINTDHSSVYILATNAIGYNNNFISDQTVCPKMSLIGSVWEAHNFGHKLYNNYVSGYKNSMIVAFETREHYDPSGQKGGIHFYDNKIHTMCNFIQFDMAQEFTNIKPILIHDNEFTSCRYLTSNEQGMTWYNKQSSRLWFNVYNANTQTTQASSELIAIYNNIIAEDPTNYDYSFSSNFSTGSTSCLIGISDNSFVPKNLTFRDNLKIQVYSIANFSTLNSARNIVEGFNFKESKVDMSMFTTTKTPFDFHTRYMDNADINITLDNFNMFKLSWDTPLVNVGFDWGDAGTSSSFVLNITRGLNGILYPMAFDSKQVARQNFFNYPSLMRITATAISTSMNLVKYMNTQVSNTNYNSYIPGITDAKVAYNNGDDIKNGLATPSLSRTGNNGELSGIGTCTTIPSSPITYDIFMQLSNNNI</sequence>
<gene>
    <name evidence="1" type="ORF">P256_00682</name>
</gene>
<dbReference type="EMBL" id="AYER01000003">
    <property type="protein sequence ID" value="ESK40235.1"/>
    <property type="molecule type" value="Genomic_DNA"/>
</dbReference>
<evidence type="ECO:0008006" key="3">
    <source>
        <dbReference type="Google" id="ProtNLM"/>
    </source>
</evidence>
<name>V2TVB4_9GAMM</name>
<evidence type="ECO:0000313" key="1">
    <source>
        <dbReference type="EMBL" id="ESK40235.1"/>
    </source>
</evidence>
<proteinExistence type="predicted"/>
<dbReference type="InterPro" id="IPR011050">
    <property type="entry name" value="Pectin_lyase_fold/virulence"/>
</dbReference>
<keyword evidence="2" id="KW-1185">Reference proteome</keyword>
<comment type="caution">
    <text evidence="1">The sequence shown here is derived from an EMBL/GenBank/DDBJ whole genome shotgun (WGS) entry which is preliminary data.</text>
</comment>
<dbReference type="InterPro" id="IPR012334">
    <property type="entry name" value="Pectin_lyas_fold"/>
</dbReference>
<evidence type="ECO:0000313" key="2">
    <source>
        <dbReference type="Proteomes" id="UP000023785"/>
    </source>
</evidence>